<dbReference type="GO" id="GO:0005085">
    <property type="term" value="F:guanyl-nucleotide exchange factor activity"/>
    <property type="evidence" value="ECO:0007669"/>
    <property type="project" value="InterPro"/>
</dbReference>
<reference evidence="2 3" key="1">
    <citation type="journal article" date="2018" name="Biotechnol. Adv.">
        <title>Improved genomic resources and new bioinformatic workflow for the carcinogenic parasite Clonorchis sinensis: Biotechnological implications.</title>
        <authorList>
            <person name="Wang D."/>
            <person name="Korhonen P.K."/>
            <person name="Gasser R.B."/>
            <person name="Young N.D."/>
        </authorList>
    </citation>
    <scope>NUCLEOTIDE SEQUENCE [LARGE SCALE GENOMIC DNA]</scope>
    <source>
        <strain evidence="2">Cs-k2</strain>
    </source>
</reference>
<reference evidence="2 3" key="2">
    <citation type="journal article" date="2021" name="Genomics">
        <title>High-quality reference genome for Clonorchis sinensis.</title>
        <authorList>
            <person name="Young N.D."/>
            <person name="Stroehlein A.J."/>
            <person name="Kinkar L."/>
            <person name="Wang T."/>
            <person name="Sohn W.M."/>
            <person name="Chang B.C.H."/>
            <person name="Kaur P."/>
            <person name="Weisz D."/>
            <person name="Dudchenko O."/>
            <person name="Aiden E.L."/>
            <person name="Korhonen P.K."/>
            <person name="Gasser R.B."/>
        </authorList>
    </citation>
    <scope>NUCLEOTIDE SEQUENCE [LARGE SCALE GENOMIC DNA]</scope>
    <source>
        <strain evidence="2">Cs-k2</strain>
    </source>
</reference>
<protein>
    <submittedName>
        <fullName evidence="2">Brefeldin A-inhibited guanine nucleotide-exchange protein 3</fullName>
    </submittedName>
</protein>
<keyword evidence="3" id="KW-1185">Reference proteome</keyword>
<dbReference type="InterPro" id="IPR016024">
    <property type="entry name" value="ARM-type_fold"/>
</dbReference>
<proteinExistence type="predicted"/>
<dbReference type="InterPro" id="IPR015403">
    <property type="entry name" value="Mon2/Sec7/BIG1-like_HDS"/>
</dbReference>
<gene>
    <name evidence="2" type="ORF">CSKR_110218</name>
</gene>
<evidence type="ECO:0000313" key="3">
    <source>
        <dbReference type="Proteomes" id="UP000286415"/>
    </source>
</evidence>
<organism evidence="2 3">
    <name type="scientific">Clonorchis sinensis</name>
    <name type="common">Chinese liver fluke</name>
    <dbReference type="NCBI Taxonomy" id="79923"/>
    <lineage>
        <taxon>Eukaryota</taxon>
        <taxon>Metazoa</taxon>
        <taxon>Spiralia</taxon>
        <taxon>Lophotrochozoa</taxon>
        <taxon>Platyhelminthes</taxon>
        <taxon>Trematoda</taxon>
        <taxon>Digenea</taxon>
        <taxon>Opisthorchiida</taxon>
        <taxon>Opisthorchiata</taxon>
        <taxon>Opisthorchiidae</taxon>
        <taxon>Clonorchis</taxon>
    </lineage>
</organism>
<dbReference type="GO" id="GO:0032012">
    <property type="term" value="P:regulation of ARF protein signal transduction"/>
    <property type="evidence" value="ECO:0007669"/>
    <property type="project" value="InterPro"/>
</dbReference>
<dbReference type="Proteomes" id="UP000286415">
    <property type="component" value="Unassembled WGS sequence"/>
</dbReference>
<dbReference type="InterPro" id="IPR035999">
    <property type="entry name" value="Sec7_dom_sf"/>
</dbReference>
<dbReference type="OrthoDB" id="10002886at2759"/>
<comment type="caution">
    <text evidence="2">The sequence shown here is derived from an EMBL/GenBank/DDBJ whole genome shotgun (WGS) entry which is preliminary data.</text>
</comment>
<feature type="domain" description="Mon2/Sec7/BIG1-like HDS" evidence="1">
    <location>
        <begin position="1134"/>
        <end position="1195"/>
    </location>
</feature>
<dbReference type="SUPFAM" id="SSF48371">
    <property type="entry name" value="ARM repeat"/>
    <property type="match status" value="1"/>
</dbReference>
<dbReference type="Pfam" id="PF09324">
    <property type="entry name" value="Sec7-like_HDS"/>
    <property type="match status" value="1"/>
</dbReference>
<evidence type="ECO:0000313" key="2">
    <source>
        <dbReference type="EMBL" id="KAG5445080.1"/>
    </source>
</evidence>
<accession>A0A8T1M7G2</accession>
<sequence length="2056" mass="227777">MADMSNTITAFLSLKSAISSSSSSLSPSCFEDAVAILGTDLRGISLSVLQDKVFEPIRLAVESSDEQVGCQALKCLQCFLHDSSFLSSNADKRWLISQFLCAISSCATLPEQRQFSILKLILDMCLTCESALSANVMIRVIEVCIEVCSNPTTSPDSMVMRVSQCTVKQILETATLLFSRSEPEQLQSLVSTGPALNHPACLPDLLLSPTIEPGSSAVPRNEIPKDNDASHLTALSRRRSLFLVVGYLIDRLRLEAAKGKSSNTTLILLLDSLLAVLSVLPAGIVRYQQFTDLIWRDLCPSLVSMMQSNSLGYQPLQPFDGSFEVGRGSGAESLTSPFPSTVLVMCYKICVRLTELFGPILDMRSMLESLFHAMLLYPPPKQRLEAFRSIQTMLSSTQAIMLITLPCWTVVSSGSLEEPLNTFHMVSHWSSDSYHSPITPPFRLLKIIVDSLCQSLASGDLGSVFQATVDCLSNLVRSLDCMSRGEGSELWSNHPLVSTQANLAICQRDILQLPSEIIVGETGDINENPQPRCSTPTTPTEQDHQLAQEYIAALERLIPSLLLIGNLTELDQVIQGFSSGFCAQLVSKRHDSTSLFPTHPCARDVQNPVMNADAIYVTTYATLSLNLRLLLCDFYKKPSELMSLEVSQESFVNSVLEHKLLVFLPAGFLVRVFQMVTAHNYLGSAGFNFSATSSESNYFRSLAEQHFQAPGHALYSLLASSVVFREGRTRTCSEHRPISTPPSVSRTVASCICCVIWQPLLDGFRGMLSLPGLFDSSNSPLTSHSLSETGSFVGKIERFTVNAEVLLMNRLPQSIRDSLDSLEIAQHQILSCLFEALRLVYRLGLRGECHRMLEELVSFLTQSSERTFLNVETTFADSNPAGSIGRQDISVHYIQIHLLHQLLSMCNEVDMICDQIFWISIFRACRLICWLEHCNFVRSNAQRGGDLVGYPEYSDGGDLNPLDAVHNWLRETQLKHASTMGFSPSKERAVLGSAGILDSDNVDRVLWLLSRAVEQLVDRAVLDFPLEKLLCFAAALIATPTKSDKYLDSCLNCALSFDPLVDRLCQLLVSSVYNSQRPLVHLIYLWALVADPLMSVCYVQSKSCVAGPEGQRLLHQRVLACLHNCIATQITTYPEFPHFNVNEALLKPFETSLNLERCDGEIQDRIVSCLCELIETSGEYLRSAWRPLFRALRSVQLNFLSPLRIVPADRFASARSHLSTIRQLLHRLRGPAGSMKTVPCNGSIVAKETEHEVASCAKHIGTVMEVFEVFLATTNIQVFCDAAVDCVLCLLHYVKVGSTQSVVDCGGDSFTESDLNTFEIFVRMTDDGPCSSATCLTGGQGDLLCSLFEPVAVSNQPETEKLGGPNTMFISAVNSLIRCVCWLERLWTVHEVPCIRDALRQTELHCGRFATTSDTSCVSDSVLQTDITDLAALDNGSGILHLYFLIVRQLTQLLGHCTAPIQRRILMDHVIKLIHAAPLIFAEDAQSTSPSAGSVFAVLMASRILIPGLKECICRYLAVHSTSDFRVVSFKVKTNGIYVCSDDSPQVQLSPSHSSFDSPLIGSASSPAFEDLRFIRLFLGQAAELVMDFVRQFATDPLVADHVPQLFDGWLQLLHVAVESVQCPLSHLGAACMGHTLLHHGFCLPPSYWLSAIEHLHKALESTFYPVEHLICENPSIDTYSLIRVEYLCPQDTNRTKHIRLLGRKLFFRTPDTSSSMSCDHRTDEEVDSSALSFDKRLTPQFQDIDETTHTLVIRPKLEDIVRGLISHGILSQVVILLLIPKSLPTHLFMPLKGPFPLQSEMGHVGMPESHPISLEKLYTLFIPCLVRKFNVCMQITRCCWLRTTVQKMCELPADCSLSSQAADSLSLLLRILVQLFFRHNSRDSRCNVPIPSSPFTSNANALVLAEFNATSSVLADSLSRILYFLMKLYQPYDPSVDDPKRLILDTTVLMESPKDPVGLLPCKRSNERSDTDCFLSVLMEFLNFVLQIVRHVEAYPEKSCTENDAPVPSLVSNAADLVSTITDTLLPFVESSSPETHENVKRVISELSTVSKFKL</sequence>
<dbReference type="SUPFAM" id="SSF48425">
    <property type="entry name" value="Sec7 domain"/>
    <property type="match status" value="1"/>
</dbReference>
<dbReference type="EMBL" id="NIRI02000056">
    <property type="protein sequence ID" value="KAG5445080.1"/>
    <property type="molecule type" value="Genomic_DNA"/>
</dbReference>
<name>A0A8T1M7G2_CLOSI</name>
<evidence type="ECO:0000259" key="1">
    <source>
        <dbReference type="Pfam" id="PF09324"/>
    </source>
</evidence>